<organism evidence="2 3">
    <name type="scientific">Ruminococcus bicirculans</name>
    <name type="common">ex Wegman et al. 2014</name>
    <dbReference type="NCBI Taxonomy" id="1160721"/>
    <lineage>
        <taxon>Bacteria</taxon>
        <taxon>Bacillati</taxon>
        <taxon>Bacillota</taxon>
        <taxon>Clostridia</taxon>
        <taxon>Eubacteriales</taxon>
        <taxon>Oscillospiraceae</taxon>
        <taxon>Ruminococcus</taxon>
    </lineage>
</organism>
<accession>A0AAW6EGJ8</accession>
<dbReference type="InterPro" id="IPR024559">
    <property type="entry name" value="DUF3846"/>
</dbReference>
<feature type="domain" description="DUF3846" evidence="1">
    <location>
        <begin position="171"/>
        <end position="271"/>
    </location>
</feature>
<comment type="caution">
    <text evidence="2">The sequence shown here is derived from an EMBL/GenBank/DDBJ whole genome shotgun (WGS) entry which is preliminary data.</text>
</comment>
<evidence type="ECO:0000259" key="1">
    <source>
        <dbReference type="Pfam" id="PF12957"/>
    </source>
</evidence>
<gene>
    <name evidence="2" type="ORF">PNU62_13435</name>
</gene>
<protein>
    <submittedName>
        <fullName evidence="2">DUF3846 domain-containing protein</fullName>
    </submittedName>
</protein>
<proteinExistence type="predicted"/>
<dbReference type="Proteomes" id="UP001211015">
    <property type="component" value="Unassembled WGS sequence"/>
</dbReference>
<dbReference type="AlphaFoldDB" id="A0AAW6EGJ8"/>
<evidence type="ECO:0000313" key="2">
    <source>
        <dbReference type="EMBL" id="MDB8746017.1"/>
    </source>
</evidence>
<evidence type="ECO:0000313" key="3">
    <source>
        <dbReference type="Proteomes" id="UP001211015"/>
    </source>
</evidence>
<dbReference type="EMBL" id="JAQMLV010000027">
    <property type="protein sequence ID" value="MDB8746017.1"/>
    <property type="molecule type" value="Genomic_DNA"/>
</dbReference>
<dbReference type="Pfam" id="PF12957">
    <property type="entry name" value="DUF3846"/>
    <property type="match status" value="1"/>
</dbReference>
<name>A0AAW6EGJ8_9FIRM</name>
<dbReference type="RefSeq" id="WP_195389125.1">
    <property type="nucleotide sequence ID" value="NZ_JADNGL010000027.1"/>
</dbReference>
<sequence>MNNAIYEVINNGENSYYYTHHGGNCVTGPLRLDQAIEYAQHNDIALDKAFEAITYSNEFMTAKKSENVFEKINADELPLYKRVFDQSNEISTYVTLDLDKNIYRYSENVNRYGSFAKDYKLDLSKVIEVAKQTVEECNVAYMNKPYEFTELIKRTDKKLDSLNKQRDDILRVVVVEPNKPAYEKLLDCSESKLRAMQKVVDGYIEPLYGYISDPKALAWGNEEARICEMQPNRKFDGKQTICGTFFITGDNGEDSLSLTENQVKKYLEMFKKPDRFTEREIVEAFRCEVHFISFEELTPIQAPERAAAKPKPKGSPKR</sequence>
<reference evidence="2" key="1">
    <citation type="submission" date="2023-01" db="EMBL/GenBank/DDBJ databases">
        <title>Human gut microbiome strain richness.</title>
        <authorList>
            <person name="Chen-Liaw A."/>
        </authorList>
    </citation>
    <scope>NUCLEOTIDE SEQUENCE</scope>
    <source>
        <strain evidence="2">1001275st1_F4_1001275B_160808</strain>
    </source>
</reference>